<accession>A0A5M8P0U0</accession>
<dbReference type="SUPFAM" id="SSF56935">
    <property type="entry name" value="Porins"/>
    <property type="match status" value="1"/>
</dbReference>
<evidence type="ECO:0000256" key="1">
    <source>
        <dbReference type="SAM" id="MobiDB-lite"/>
    </source>
</evidence>
<sequence length="960" mass="107910">MKRFWNLFLFLILSVAVFGQTTATLTGTIVDKADNEPIIAGSVELLQRKDSVRVVNSISNVRGGFTLKNVRPGNYILRITYLGYLPLTKNVSVQNAQSINLGKLSLEANAILLQEMIVEGKKPEIIVKEDTIEYDAGSYKVTENAAVEDLLKKLPGVEIDKDGKITANGKEIKKIMVDGKEFFSDDPKVASKNLPAEMIEKLQIVDRKSDMARMTGFDDGEEETIINLVVHAGMKKGTMGNAMLGAGADIAVDNDSRYQGTAFINHMNNDGQYTLILGKNNNNNMGAEDLGLGRFNGMRIRRGNGGVATSTMAAFRMNKALNPTLNLNADVRYNGSDRLSKSMVERVSLRQSGSQLDSTFTHNNYLSDNIALNFNLEWKPDTMNTLTIRPNFSFNTSSSTEYEEASLYNFDTQTKLRATESNANNQGKGYNAGGSLDYAHKFSKPGRVFSINAQATYNNSTSWEKSNTDYLHQETSNFPDLNQHSENDNHTNSYRTTLAWVEPLGGNRFLQANYRISHSDTKNINSTYDLNYLLDDPLLNALLNDSLSRSTVRNSTNQRLGLSFKAVHRQFNYTLGFNVDPNRSINETWQPSTHLADRSSSHYNSRMANVLGDTLISSTLQDIVNFSPTANFTYNFGQRTNLRINYDGETTQPSATQLRDYIDKSRPTNWVEGNPKLKTGYSQNLQIRFQKYVPETQLMYNLNLSGGFSTNDIINITQYLGDSIRITSYDNINGNWNTRLRGMFNQPLKNKHFSIANNITLSYNNRNSLIVEADTLKNTQKTFSFMDNAQFKYTSTLFDVSLDASVNLNDIANSVNRQQNQQTLSVGIGGSTTWYLPYNWTIESNIQYTKRSGTLASYNIPETMWNASLSKQIFNKQAGTGLLKLYIYDILRDRNDITSSATTNGYLTTQANIIPSYVMCSFIYKFKAFPKSSSAREDDFRPRMRGGEGLRRDSFDSFPR</sequence>
<feature type="domain" description="Outer membrane protein beta-barrel" evidence="3">
    <location>
        <begin position="440"/>
        <end position="924"/>
    </location>
</feature>
<dbReference type="Gene3D" id="2.60.40.1120">
    <property type="entry name" value="Carboxypeptidase-like, regulatory domain"/>
    <property type="match status" value="1"/>
</dbReference>
<organism evidence="4 5">
    <name type="scientific">Candidatus Ordinivivax streblomastigis</name>
    <dbReference type="NCBI Taxonomy" id="2540710"/>
    <lineage>
        <taxon>Bacteria</taxon>
        <taxon>Pseudomonadati</taxon>
        <taxon>Bacteroidota</taxon>
        <taxon>Bacteroidia</taxon>
        <taxon>Bacteroidales</taxon>
        <taxon>Candidatus Ordinivivax</taxon>
    </lineage>
</organism>
<dbReference type="AlphaFoldDB" id="A0A5M8P0U0"/>
<gene>
    <name evidence="4" type="ORF">EZS26_001824</name>
</gene>
<evidence type="ECO:0000259" key="3">
    <source>
        <dbReference type="Pfam" id="PF14905"/>
    </source>
</evidence>
<name>A0A5M8P0U0_9BACT</name>
<evidence type="ECO:0000313" key="5">
    <source>
        <dbReference type="Proteomes" id="UP000324575"/>
    </source>
</evidence>
<feature type="chain" id="PRO_5024455618" description="Outer membrane protein beta-barrel domain-containing protein" evidence="2">
    <location>
        <begin position="20"/>
        <end position="960"/>
    </location>
</feature>
<proteinExistence type="predicted"/>
<dbReference type="EMBL" id="SNRX01000011">
    <property type="protein sequence ID" value="KAA6302008.1"/>
    <property type="molecule type" value="Genomic_DNA"/>
</dbReference>
<comment type="caution">
    <text evidence="4">The sequence shown here is derived from an EMBL/GenBank/DDBJ whole genome shotgun (WGS) entry which is preliminary data.</text>
</comment>
<dbReference type="InterPro" id="IPR008969">
    <property type="entry name" value="CarboxyPept-like_regulatory"/>
</dbReference>
<feature type="region of interest" description="Disordered" evidence="1">
    <location>
        <begin position="936"/>
        <end position="960"/>
    </location>
</feature>
<dbReference type="InterPro" id="IPR041700">
    <property type="entry name" value="OMP_b-brl_3"/>
</dbReference>
<protein>
    <recommendedName>
        <fullName evidence="3">Outer membrane protein beta-barrel domain-containing protein</fullName>
    </recommendedName>
</protein>
<keyword evidence="2" id="KW-0732">Signal</keyword>
<dbReference type="Proteomes" id="UP000324575">
    <property type="component" value="Unassembled WGS sequence"/>
</dbReference>
<dbReference type="Pfam" id="PF13620">
    <property type="entry name" value="CarboxypepD_reg"/>
    <property type="match status" value="1"/>
</dbReference>
<dbReference type="Pfam" id="PF14905">
    <property type="entry name" value="OMP_b-brl_3"/>
    <property type="match status" value="1"/>
</dbReference>
<evidence type="ECO:0000313" key="4">
    <source>
        <dbReference type="EMBL" id="KAA6302008.1"/>
    </source>
</evidence>
<feature type="signal peptide" evidence="2">
    <location>
        <begin position="1"/>
        <end position="19"/>
    </location>
</feature>
<evidence type="ECO:0000256" key="2">
    <source>
        <dbReference type="SAM" id="SignalP"/>
    </source>
</evidence>
<dbReference type="SUPFAM" id="SSF49464">
    <property type="entry name" value="Carboxypeptidase regulatory domain-like"/>
    <property type="match status" value="1"/>
</dbReference>
<reference evidence="4 5" key="1">
    <citation type="submission" date="2019-03" db="EMBL/GenBank/DDBJ databases">
        <title>Single cell metagenomics reveals metabolic interactions within the superorganism composed of flagellate Streblomastix strix and complex community of Bacteroidetes bacteria on its surface.</title>
        <authorList>
            <person name="Treitli S.C."/>
            <person name="Kolisko M."/>
            <person name="Husnik F."/>
            <person name="Keeling P."/>
            <person name="Hampl V."/>
        </authorList>
    </citation>
    <scope>NUCLEOTIDE SEQUENCE [LARGE SCALE GENOMIC DNA]</scope>
    <source>
        <strain evidence="4">St1</strain>
    </source>
</reference>